<evidence type="ECO:0000256" key="2">
    <source>
        <dbReference type="ARBA" id="ARBA00004569"/>
    </source>
</evidence>
<dbReference type="EMBL" id="NBIV01000016">
    <property type="protein sequence ID" value="PXF48213.1"/>
    <property type="molecule type" value="Genomic_DNA"/>
</dbReference>
<accession>A0A2V3J1L6</accession>
<keyword evidence="6" id="KW-0813">Transport</keyword>
<name>A0A2V3J1L6_9FLOR</name>
<comment type="caution">
    <text evidence="14">The sequence shown here is derived from an EMBL/GenBank/DDBJ whole genome shotgun (WGS) entry which is preliminary data.</text>
</comment>
<evidence type="ECO:0000256" key="11">
    <source>
        <dbReference type="ARBA" id="ARBA00023136"/>
    </source>
</evidence>
<dbReference type="PANTHER" id="PTHR20900">
    <property type="entry name" value="NADH:UBIQUINONE OXIDOREDUCTASE B18-LIKE SUBUNIT"/>
    <property type="match status" value="1"/>
</dbReference>
<keyword evidence="12" id="KW-1015">Disulfide bond</keyword>
<evidence type="ECO:0000256" key="10">
    <source>
        <dbReference type="ARBA" id="ARBA00023128"/>
    </source>
</evidence>
<keyword evidence="13" id="KW-0175">Coiled coil</keyword>
<feature type="coiled-coil region" evidence="13">
    <location>
        <begin position="65"/>
        <end position="96"/>
    </location>
</feature>
<keyword evidence="14" id="KW-0830">Ubiquinone</keyword>
<dbReference type="STRING" id="448386.A0A2V3J1L6"/>
<comment type="subcellular location">
    <subcellularLocation>
        <location evidence="3">Mitochondrion inner membrane</location>
        <topology evidence="3">Peripheral membrane protein</topology>
    </subcellularLocation>
    <subcellularLocation>
        <location evidence="2">Mitochondrion intermembrane space</location>
    </subcellularLocation>
</comment>
<evidence type="ECO:0000256" key="4">
    <source>
        <dbReference type="ARBA" id="ARBA00008006"/>
    </source>
</evidence>
<comment type="function">
    <text evidence="1">Accessory subunit of the mitochondrial membrane respiratory chain NADH dehydrogenase (Complex I), that is believed not to be involved in catalysis. Complex I functions in the transfer of electrons from NADH to the respiratory chain. The immediate electron acceptor for the enzyme is believed to be ubiquinone.</text>
</comment>
<evidence type="ECO:0000256" key="9">
    <source>
        <dbReference type="ARBA" id="ARBA00022982"/>
    </source>
</evidence>
<evidence type="ECO:0000256" key="8">
    <source>
        <dbReference type="ARBA" id="ARBA00022792"/>
    </source>
</evidence>
<evidence type="ECO:0000256" key="3">
    <source>
        <dbReference type="ARBA" id="ARBA00004637"/>
    </source>
</evidence>
<sequence length="98" mass="11731">MGGGSKVAEPKMQCTDEEMAQNRIPLDYRDFCAHKLIPLNNCRRKNLYLPFRCEDERHDYEKCQYDQYMRRVNEMKAILKEERKMARKAREEAEALQG</sequence>
<keyword evidence="9" id="KW-0249">Electron transport</keyword>
<comment type="similarity">
    <text evidence="4">Belongs to the complex I NDUFB7 subunit family.</text>
</comment>
<evidence type="ECO:0000313" key="14">
    <source>
        <dbReference type="EMBL" id="PXF48213.1"/>
    </source>
</evidence>
<keyword evidence="8" id="KW-0999">Mitochondrion inner membrane</keyword>
<dbReference type="AlphaFoldDB" id="A0A2V3J1L6"/>
<dbReference type="GO" id="GO:0005743">
    <property type="term" value="C:mitochondrial inner membrane"/>
    <property type="evidence" value="ECO:0007669"/>
    <property type="project" value="UniProtKB-SubCell"/>
</dbReference>
<keyword evidence="15" id="KW-1185">Reference proteome</keyword>
<dbReference type="GO" id="GO:0005758">
    <property type="term" value="C:mitochondrial intermembrane space"/>
    <property type="evidence" value="ECO:0007669"/>
    <property type="project" value="UniProtKB-SubCell"/>
</dbReference>
<dbReference type="PANTHER" id="PTHR20900:SF0">
    <property type="entry name" value="NADH DEHYDROGENASE [UBIQUINONE] 1 BETA SUBCOMPLEX SUBUNIT 7"/>
    <property type="match status" value="1"/>
</dbReference>
<keyword evidence="11" id="KW-0472">Membrane</keyword>
<dbReference type="InterPro" id="IPR008698">
    <property type="entry name" value="NDUB7"/>
</dbReference>
<proteinExistence type="inferred from homology"/>
<keyword evidence="10" id="KW-0496">Mitochondrion</keyword>
<keyword evidence="7" id="KW-0679">Respiratory chain</keyword>
<evidence type="ECO:0000256" key="5">
    <source>
        <dbReference type="ARBA" id="ARBA00018677"/>
    </source>
</evidence>
<dbReference type="Pfam" id="PF05676">
    <property type="entry name" value="NDUF_B7"/>
    <property type="match status" value="1"/>
</dbReference>
<evidence type="ECO:0000256" key="13">
    <source>
        <dbReference type="SAM" id="Coils"/>
    </source>
</evidence>
<protein>
    <recommendedName>
        <fullName evidence="5">NADH dehydrogenase [ubiquinone] 1 beta subcomplex subunit 7</fullName>
    </recommendedName>
</protein>
<evidence type="ECO:0000256" key="7">
    <source>
        <dbReference type="ARBA" id="ARBA00022660"/>
    </source>
</evidence>
<evidence type="ECO:0000256" key="12">
    <source>
        <dbReference type="ARBA" id="ARBA00023157"/>
    </source>
</evidence>
<gene>
    <name evidence="14" type="ORF">BWQ96_02165</name>
</gene>
<evidence type="ECO:0000256" key="6">
    <source>
        <dbReference type="ARBA" id="ARBA00022448"/>
    </source>
</evidence>
<reference evidence="14 15" key="1">
    <citation type="journal article" date="2018" name="Mol. Biol. Evol.">
        <title>Analysis of the draft genome of the red seaweed Gracilariopsis chorda provides insights into genome size evolution in Rhodophyta.</title>
        <authorList>
            <person name="Lee J."/>
            <person name="Yang E.C."/>
            <person name="Graf L."/>
            <person name="Yang J.H."/>
            <person name="Qiu H."/>
            <person name="Zel Zion U."/>
            <person name="Chan C.X."/>
            <person name="Stephens T.G."/>
            <person name="Weber A.P.M."/>
            <person name="Boo G.H."/>
            <person name="Boo S.M."/>
            <person name="Kim K.M."/>
            <person name="Shin Y."/>
            <person name="Jung M."/>
            <person name="Lee S.J."/>
            <person name="Yim H.S."/>
            <person name="Lee J.H."/>
            <person name="Bhattacharya D."/>
            <person name="Yoon H.S."/>
        </authorList>
    </citation>
    <scope>NUCLEOTIDE SEQUENCE [LARGE SCALE GENOMIC DNA]</scope>
    <source>
        <strain evidence="14 15">SKKU-2015</strain>
        <tissue evidence="14">Whole body</tissue>
    </source>
</reference>
<evidence type="ECO:0000256" key="1">
    <source>
        <dbReference type="ARBA" id="ARBA00003195"/>
    </source>
</evidence>
<dbReference type="OrthoDB" id="4908at2759"/>
<organism evidence="14 15">
    <name type="scientific">Gracilariopsis chorda</name>
    <dbReference type="NCBI Taxonomy" id="448386"/>
    <lineage>
        <taxon>Eukaryota</taxon>
        <taxon>Rhodophyta</taxon>
        <taxon>Florideophyceae</taxon>
        <taxon>Rhodymeniophycidae</taxon>
        <taxon>Gracilariales</taxon>
        <taxon>Gracilariaceae</taxon>
        <taxon>Gracilariopsis</taxon>
    </lineage>
</organism>
<evidence type="ECO:0000313" key="15">
    <source>
        <dbReference type="Proteomes" id="UP000247409"/>
    </source>
</evidence>
<dbReference type="Proteomes" id="UP000247409">
    <property type="component" value="Unassembled WGS sequence"/>
</dbReference>